<evidence type="ECO:0000256" key="1">
    <source>
        <dbReference type="ARBA" id="ARBA00023127"/>
    </source>
</evidence>
<feature type="domain" description="Cyclin C-terminal" evidence="4">
    <location>
        <begin position="208"/>
        <end position="322"/>
    </location>
</feature>
<name>A0ABR3K0E4_TRISP</name>
<reference evidence="5 6" key="1">
    <citation type="submission" date="2024-07" db="EMBL/GenBank/DDBJ databases">
        <title>Enhanced genomic and transcriptomic resources for Trichinella pseudospiralis and T. spiralis underpin the discovery of pronounced molecular differences between stages and species.</title>
        <authorList>
            <person name="Pasi K.K."/>
            <person name="La Rosa G."/>
            <person name="Gomez-Morales M.A."/>
            <person name="Tosini F."/>
            <person name="Sumanam S."/>
            <person name="Young N.D."/>
            <person name="Chang B.C."/>
            <person name="Robin G.B."/>
        </authorList>
    </citation>
    <scope>NUCLEOTIDE SEQUENCE [LARGE SCALE GENOMIC DNA]</scope>
    <source>
        <strain evidence="5">ISS534</strain>
    </source>
</reference>
<dbReference type="PANTHER" id="PTHR10177">
    <property type="entry name" value="CYCLINS"/>
    <property type="match status" value="1"/>
</dbReference>
<keyword evidence="1 2" id="KW-0195">Cyclin</keyword>
<proteinExistence type="inferred from homology"/>
<evidence type="ECO:0000259" key="3">
    <source>
        <dbReference type="SMART" id="SM00385"/>
    </source>
</evidence>
<sequence>MDIEYLEEESDISRCEKEENSLENLGNSIDDVMIKKNNRLISRIISDQESVEESIEMDTTSSLFYDSFISDTSVSDSYDQDALNYYRLREAKFMIGDYWPNQKHMTPSMRSILVHWIFETFDAYNFPTEAFFHSVKLFDLYLEKNCVEKNQLQLISIVTLLIASKFDNRRKILTGEISYISHNAYKMEEVIMKEREVLEYFNFDISFPTAIHFLHHFANGTFCDKYTYMLSCYILEMSMLGYELISVKDSIKAAASLLMALKIKQLEWTELHLNVSGYEEADLTVAMWKLNAVIKNKSINRYCSAIKEKYKKRINLNIFESEDFPKNTMTKEND</sequence>
<dbReference type="InterPro" id="IPR006671">
    <property type="entry name" value="Cyclin_N"/>
</dbReference>
<feature type="domain" description="Cyclin-like" evidence="3">
    <location>
        <begin position="115"/>
        <end position="199"/>
    </location>
</feature>
<dbReference type="SMART" id="SM00385">
    <property type="entry name" value="CYCLIN"/>
    <property type="match status" value="2"/>
</dbReference>
<evidence type="ECO:0000259" key="4">
    <source>
        <dbReference type="SMART" id="SM01332"/>
    </source>
</evidence>
<comment type="caution">
    <text evidence="5">The sequence shown here is derived from an EMBL/GenBank/DDBJ whole genome shotgun (WGS) entry which is preliminary data.</text>
</comment>
<accession>A0ABR3K0E4</accession>
<dbReference type="Proteomes" id="UP001558632">
    <property type="component" value="Unassembled WGS sequence"/>
</dbReference>
<comment type="similarity">
    <text evidence="2">Belongs to the cyclin family.</text>
</comment>
<dbReference type="Pfam" id="PF02984">
    <property type="entry name" value="Cyclin_C"/>
    <property type="match status" value="1"/>
</dbReference>
<dbReference type="InterPro" id="IPR036915">
    <property type="entry name" value="Cyclin-like_sf"/>
</dbReference>
<dbReference type="EMBL" id="JBEUSY010000566">
    <property type="protein sequence ID" value="KAL1226593.1"/>
    <property type="molecule type" value="Genomic_DNA"/>
</dbReference>
<feature type="domain" description="Cyclin-like" evidence="3">
    <location>
        <begin position="212"/>
        <end position="292"/>
    </location>
</feature>
<protein>
    <submittedName>
        <fullName evidence="5">G2/mitotic-specific cyclin-B3</fullName>
    </submittedName>
</protein>
<dbReference type="InterPro" id="IPR004367">
    <property type="entry name" value="Cyclin_C-dom"/>
</dbReference>
<gene>
    <name evidence="5" type="ORF">TSPI_08175</name>
</gene>
<organism evidence="5 6">
    <name type="scientific">Trichinella spiralis</name>
    <name type="common">Trichina worm</name>
    <dbReference type="NCBI Taxonomy" id="6334"/>
    <lineage>
        <taxon>Eukaryota</taxon>
        <taxon>Metazoa</taxon>
        <taxon>Ecdysozoa</taxon>
        <taxon>Nematoda</taxon>
        <taxon>Enoplea</taxon>
        <taxon>Dorylaimia</taxon>
        <taxon>Trichinellida</taxon>
        <taxon>Trichinellidae</taxon>
        <taxon>Trichinella</taxon>
    </lineage>
</organism>
<evidence type="ECO:0000313" key="6">
    <source>
        <dbReference type="Proteomes" id="UP001558632"/>
    </source>
</evidence>
<dbReference type="SUPFAM" id="SSF47954">
    <property type="entry name" value="Cyclin-like"/>
    <property type="match status" value="2"/>
</dbReference>
<evidence type="ECO:0000313" key="5">
    <source>
        <dbReference type="EMBL" id="KAL1226593.1"/>
    </source>
</evidence>
<dbReference type="InterPro" id="IPR013763">
    <property type="entry name" value="Cyclin-like_dom"/>
</dbReference>
<evidence type="ECO:0000256" key="2">
    <source>
        <dbReference type="RuleBase" id="RU000383"/>
    </source>
</evidence>
<keyword evidence="6" id="KW-1185">Reference proteome</keyword>
<dbReference type="SMART" id="SM01332">
    <property type="entry name" value="Cyclin_C"/>
    <property type="match status" value="1"/>
</dbReference>
<dbReference type="Pfam" id="PF00134">
    <property type="entry name" value="Cyclin_N"/>
    <property type="match status" value="1"/>
</dbReference>
<dbReference type="Gene3D" id="1.10.472.10">
    <property type="entry name" value="Cyclin-like"/>
    <property type="match status" value="2"/>
</dbReference>
<dbReference type="InterPro" id="IPR039361">
    <property type="entry name" value="Cyclin"/>
</dbReference>